<evidence type="ECO:0000256" key="22">
    <source>
        <dbReference type="SAM" id="Phobius"/>
    </source>
</evidence>
<dbReference type="NCBIfam" id="TIGR02615">
    <property type="entry name" value="spoVE"/>
    <property type="match status" value="1"/>
</dbReference>
<comment type="function">
    <text evidence="21">Peptidoglycan polymerase that is essential for cell division.</text>
</comment>
<dbReference type="PANTHER" id="PTHR30474:SF2">
    <property type="entry name" value="PEPTIDOGLYCAN GLYCOSYLTRANSFERASE FTSW-RELATED"/>
    <property type="match status" value="1"/>
</dbReference>
<keyword evidence="24" id="KW-1185">Reference proteome</keyword>
<dbReference type="RefSeq" id="WP_011640250.1">
    <property type="nucleotide sequence ID" value="NC_008346.1"/>
</dbReference>
<evidence type="ECO:0000256" key="17">
    <source>
        <dbReference type="ARBA" id="ARBA00041185"/>
    </source>
</evidence>
<sequence>MRAKKGPPDFILFITTMALLGIGLVMVFSSSAVTSNIRYDDAYHFFKRQLYWAILGIMAMLVIMKINYSKLKDLALPLMLISLICLILVITPLGIEVNESNRWLGVGFLRFSPSELAKLGMIMFLARTMDQNLSSIRSFSKGVLPYLLLVALVGGLIMLQPDLGTAFAIAATVFFMLLAAGAKWSHLGAVFMAGIGAILAAIAVAPYRLERLVAFLNPWKYAGDEGYQTIQSLYALGSGGLFGMGLGRSRQKFFYLPEQHTDFIFAILGEELGFVGASLVLLLFLLFAWRGFRAAIKAPDTFGSLLAVGITLMIVFQALVNIAVVAGALPVTGITLPFISYGGSSLLFTLCGVGLLLNISRYCN</sequence>
<keyword evidence="10 22" id="KW-1133">Transmembrane helix</keyword>
<dbReference type="EC" id="2.4.99.28" evidence="19"/>
<feature type="transmembrane region" description="Helical" evidence="22">
    <location>
        <begin position="12"/>
        <end position="30"/>
    </location>
</feature>
<gene>
    <name evidence="23" type="ordered locus">Swol_0825</name>
</gene>
<accession>Q0AYQ9</accession>
<keyword evidence="4" id="KW-0132">Cell division</keyword>
<dbReference type="EMBL" id="CP000448">
    <property type="protein sequence ID" value="ABI68145.1"/>
    <property type="molecule type" value="Genomic_DNA"/>
</dbReference>
<dbReference type="PROSITE" id="PS00428">
    <property type="entry name" value="FTSW_RODA_SPOVE"/>
    <property type="match status" value="1"/>
</dbReference>
<dbReference type="GO" id="GO:0008955">
    <property type="term" value="F:peptidoglycan glycosyltransferase activity"/>
    <property type="evidence" value="ECO:0007669"/>
    <property type="project" value="UniProtKB-EC"/>
</dbReference>
<evidence type="ECO:0000256" key="21">
    <source>
        <dbReference type="ARBA" id="ARBA00049966"/>
    </source>
</evidence>
<keyword evidence="13" id="KW-0961">Cell wall biogenesis/degradation</keyword>
<feature type="transmembrane region" description="Helical" evidence="22">
    <location>
        <begin position="263"/>
        <end position="289"/>
    </location>
</feature>
<dbReference type="GO" id="GO:0008360">
    <property type="term" value="P:regulation of cell shape"/>
    <property type="evidence" value="ECO:0007669"/>
    <property type="project" value="UniProtKB-KW"/>
</dbReference>
<feature type="transmembrane region" description="Helical" evidence="22">
    <location>
        <begin position="189"/>
        <end position="209"/>
    </location>
</feature>
<feature type="transmembrane region" description="Helical" evidence="22">
    <location>
        <begin position="301"/>
        <end position="326"/>
    </location>
</feature>
<dbReference type="KEGG" id="swo:Swol_0825"/>
<evidence type="ECO:0000256" key="15">
    <source>
        <dbReference type="ARBA" id="ARBA00033270"/>
    </source>
</evidence>
<evidence type="ECO:0000256" key="3">
    <source>
        <dbReference type="ARBA" id="ARBA00022475"/>
    </source>
</evidence>
<dbReference type="eggNOG" id="COG0772">
    <property type="taxonomic scope" value="Bacteria"/>
</dbReference>
<comment type="similarity">
    <text evidence="16">Belongs to the SEDS family. FtsW subfamily.</text>
</comment>
<dbReference type="GO" id="GO:0051301">
    <property type="term" value="P:cell division"/>
    <property type="evidence" value="ECO:0007669"/>
    <property type="project" value="UniProtKB-KW"/>
</dbReference>
<dbReference type="STRING" id="335541.Swol_0825"/>
<evidence type="ECO:0000256" key="4">
    <source>
        <dbReference type="ARBA" id="ARBA00022618"/>
    </source>
</evidence>
<keyword evidence="12" id="KW-0131">Cell cycle</keyword>
<dbReference type="InterPro" id="IPR001182">
    <property type="entry name" value="FtsW/RodA"/>
</dbReference>
<dbReference type="InterPro" id="IPR013438">
    <property type="entry name" value="SpoVE"/>
</dbReference>
<evidence type="ECO:0000256" key="8">
    <source>
        <dbReference type="ARBA" id="ARBA00022960"/>
    </source>
</evidence>
<feature type="transmembrane region" description="Helical" evidence="22">
    <location>
        <begin position="50"/>
        <end position="68"/>
    </location>
</feature>
<evidence type="ECO:0000256" key="14">
    <source>
        <dbReference type="ARBA" id="ARBA00032370"/>
    </source>
</evidence>
<dbReference type="GO" id="GO:0009252">
    <property type="term" value="P:peptidoglycan biosynthetic process"/>
    <property type="evidence" value="ECO:0007669"/>
    <property type="project" value="UniProtKB-KW"/>
</dbReference>
<evidence type="ECO:0000256" key="12">
    <source>
        <dbReference type="ARBA" id="ARBA00023306"/>
    </source>
</evidence>
<feature type="transmembrane region" description="Helical" evidence="22">
    <location>
        <begin position="163"/>
        <end position="182"/>
    </location>
</feature>
<keyword evidence="7 22" id="KW-0812">Transmembrane</keyword>
<protein>
    <recommendedName>
        <fullName evidence="17">Probable peptidoglycan glycosyltransferase FtsW</fullName>
        <ecNumber evidence="19">2.4.99.28</ecNumber>
    </recommendedName>
    <alternativeName>
        <fullName evidence="18">Cell division protein FtsW</fullName>
    </alternativeName>
    <alternativeName>
        <fullName evidence="15">Cell wall polymerase</fullName>
    </alternativeName>
    <alternativeName>
        <fullName evidence="14">Peptidoglycan polymerase</fullName>
    </alternativeName>
</protein>
<evidence type="ECO:0000256" key="20">
    <source>
        <dbReference type="ARBA" id="ARBA00049902"/>
    </source>
</evidence>
<dbReference type="Pfam" id="PF01098">
    <property type="entry name" value="FTSW_RODA_SPOVE"/>
    <property type="match status" value="1"/>
</dbReference>
<evidence type="ECO:0000256" key="2">
    <source>
        <dbReference type="ARBA" id="ARBA00004752"/>
    </source>
</evidence>
<keyword evidence="8" id="KW-0133">Cell shape</keyword>
<evidence type="ECO:0000256" key="13">
    <source>
        <dbReference type="ARBA" id="ARBA00023316"/>
    </source>
</evidence>
<feature type="transmembrane region" description="Helical" evidence="22">
    <location>
        <begin position="75"/>
        <end position="95"/>
    </location>
</feature>
<keyword evidence="5" id="KW-0328">Glycosyltransferase</keyword>
<comment type="subcellular location">
    <subcellularLocation>
        <location evidence="1">Cell membrane</location>
        <topology evidence="1">Multi-pass membrane protein</topology>
    </subcellularLocation>
</comment>
<evidence type="ECO:0000256" key="7">
    <source>
        <dbReference type="ARBA" id="ARBA00022692"/>
    </source>
</evidence>
<name>Q0AYQ9_SYNWW</name>
<evidence type="ECO:0000313" key="24">
    <source>
        <dbReference type="Proteomes" id="UP000001968"/>
    </source>
</evidence>
<evidence type="ECO:0000256" key="18">
    <source>
        <dbReference type="ARBA" id="ARBA00041418"/>
    </source>
</evidence>
<evidence type="ECO:0000256" key="11">
    <source>
        <dbReference type="ARBA" id="ARBA00023136"/>
    </source>
</evidence>
<evidence type="ECO:0000256" key="16">
    <source>
        <dbReference type="ARBA" id="ARBA00038053"/>
    </source>
</evidence>
<dbReference type="Proteomes" id="UP000001968">
    <property type="component" value="Chromosome"/>
</dbReference>
<dbReference type="GO" id="GO:0032153">
    <property type="term" value="C:cell division site"/>
    <property type="evidence" value="ECO:0007669"/>
    <property type="project" value="TreeGrafter"/>
</dbReference>
<feature type="transmembrane region" description="Helical" evidence="22">
    <location>
        <begin position="338"/>
        <end position="359"/>
    </location>
</feature>
<comment type="catalytic activity">
    <reaction evidence="20">
        <text>[GlcNAc-(1-&gt;4)-Mur2Ac(oyl-L-Ala-gamma-D-Glu-L-Lys-D-Ala-D-Ala)](n)-di-trans,octa-cis-undecaprenyl diphosphate + beta-D-GlcNAc-(1-&gt;4)-Mur2Ac(oyl-L-Ala-gamma-D-Glu-L-Lys-D-Ala-D-Ala)-di-trans,octa-cis-undecaprenyl diphosphate = [GlcNAc-(1-&gt;4)-Mur2Ac(oyl-L-Ala-gamma-D-Glu-L-Lys-D-Ala-D-Ala)](n+1)-di-trans,octa-cis-undecaprenyl diphosphate + di-trans,octa-cis-undecaprenyl diphosphate + H(+)</text>
        <dbReference type="Rhea" id="RHEA:23708"/>
        <dbReference type="Rhea" id="RHEA-COMP:9602"/>
        <dbReference type="Rhea" id="RHEA-COMP:9603"/>
        <dbReference type="ChEBI" id="CHEBI:15378"/>
        <dbReference type="ChEBI" id="CHEBI:58405"/>
        <dbReference type="ChEBI" id="CHEBI:60033"/>
        <dbReference type="ChEBI" id="CHEBI:78435"/>
        <dbReference type="EC" id="2.4.99.28"/>
    </reaction>
</comment>
<dbReference type="OrthoDB" id="9812661at2"/>
<evidence type="ECO:0000256" key="5">
    <source>
        <dbReference type="ARBA" id="ARBA00022676"/>
    </source>
</evidence>
<keyword evidence="11 22" id="KW-0472">Membrane</keyword>
<evidence type="ECO:0000313" key="23">
    <source>
        <dbReference type="EMBL" id="ABI68145.1"/>
    </source>
</evidence>
<dbReference type="GO" id="GO:0071555">
    <property type="term" value="P:cell wall organization"/>
    <property type="evidence" value="ECO:0007669"/>
    <property type="project" value="UniProtKB-KW"/>
</dbReference>
<evidence type="ECO:0000256" key="19">
    <source>
        <dbReference type="ARBA" id="ARBA00044770"/>
    </source>
</evidence>
<evidence type="ECO:0000256" key="9">
    <source>
        <dbReference type="ARBA" id="ARBA00022984"/>
    </source>
</evidence>
<reference evidence="24" key="1">
    <citation type="journal article" date="2010" name="Environ. Microbiol.">
        <title>The genome of Syntrophomonas wolfei: new insights into syntrophic metabolism and biohydrogen production.</title>
        <authorList>
            <person name="Sieber J.R."/>
            <person name="Sims D.R."/>
            <person name="Han C."/>
            <person name="Kim E."/>
            <person name="Lykidis A."/>
            <person name="Lapidus A.L."/>
            <person name="McDonnald E."/>
            <person name="Rohlin L."/>
            <person name="Culley D.E."/>
            <person name="Gunsalus R."/>
            <person name="McInerney M.J."/>
        </authorList>
    </citation>
    <scope>NUCLEOTIDE SEQUENCE [LARGE SCALE GENOMIC DNA]</scope>
    <source>
        <strain evidence="24">DSM 2245B / Goettingen</strain>
    </source>
</reference>
<proteinExistence type="inferred from homology"/>
<keyword evidence="6" id="KW-0808">Transferase</keyword>
<dbReference type="HOGENOM" id="CLU_029243_0_1_9"/>
<evidence type="ECO:0000256" key="1">
    <source>
        <dbReference type="ARBA" id="ARBA00004651"/>
    </source>
</evidence>
<dbReference type="InterPro" id="IPR013437">
    <property type="entry name" value="FtsW"/>
</dbReference>
<keyword evidence="9" id="KW-0573">Peptidoglycan synthesis</keyword>
<keyword evidence="3" id="KW-1003">Cell membrane</keyword>
<dbReference type="PANTHER" id="PTHR30474">
    <property type="entry name" value="CELL CYCLE PROTEIN"/>
    <property type="match status" value="1"/>
</dbReference>
<evidence type="ECO:0000256" key="6">
    <source>
        <dbReference type="ARBA" id="ARBA00022679"/>
    </source>
</evidence>
<feature type="transmembrane region" description="Helical" evidence="22">
    <location>
        <begin position="138"/>
        <end position="157"/>
    </location>
</feature>
<dbReference type="InterPro" id="IPR018365">
    <property type="entry name" value="Cell_cycle_FtsW-rel_CS"/>
</dbReference>
<dbReference type="NCBIfam" id="TIGR02614">
    <property type="entry name" value="ftsW"/>
    <property type="match status" value="1"/>
</dbReference>
<dbReference type="GO" id="GO:0015648">
    <property type="term" value="F:lipid-linked peptidoglycan transporter activity"/>
    <property type="evidence" value="ECO:0007669"/>
    <property type="project" value="TreeGrafter"/>
</dbReference>
<dbReference type="GO" id="GO:0005886">
    <property type="term" value="C:plasma membrane"/>
    <property type="evidence" value="ECO:0007669"/>
    <property type="project" value="UniProtKB-SubCell"/>
</dbReference>
<evidence type="ECO:0000256" key="10">
    <source>
        <dbReference type="ARBA" id="ARBA00022989"/>
    </source>
</evidence>
<comment type="pathway">
    <text evidence="2">Cell wall biogenesis; peptidoglycan biosynthesis.</text>
</comment>
<organism evidence="23 24">
    <name type="scientific">Syntrophomonas wolfei subsp. wolfei (strain DSM 2245B / Goettingen)</name>
    <dbReference type="NCBI Taxonomy" id="335541"/>
    <lineage>
        <taxon>Bacteria</taxon>
        <taxon>Bacillati</taxon>
        <taxon>Bacillota</taxon>
        <taxon>Clostridia</taxon>
        <taxon>Eubacteriales</taxon>
        <taxon>Syntrophomonadaceae</taxon>
        <taxon>Syntrophomonas</taxon>
    </lineage>
</organism>
<dbReference type="AlphaFoldDB" id="Q0AYQ9"/>